<reference evidence="1" key="1">
    <citation type="submission" date="2019-10" db="EMBL/GenBank/DDBJ databases">
        <authorList>
            <consortium name="DOE Joint Genome Institute"/>
            <person name="Kuo A."/>
            <person name="Miyauchi S."/>
            <person name="Kiss E."/>
            <person name="Drula E."/>
            <person name="Kohler A."/>
            <person name="Sanchez-Garcia M."/>
            <person name="Andreopoulos B."/>
            <person name="Barry K.W."/>
            <person name="Bonito G."/>
            <person name="Buee M."/>
            <person name="Carver A."/>
            <person name="Chen C."/>
            <person name="Cichocki N."/>
            <person name="Clum A."/>
            <person name="Culley D."/>
            <person name="Crous P.W."/>
            <person name="Fauchery L."/>
            <person name="Girlanda M."/>
            <person name="Hayes R."/>
            <person name="Keri Z."/>
            <person name="Labutti K."/>
            <person name="Lipzen A."/>
            <person name="Lombard V."/>
            <person name="Magnuson J."/>
            <person name="Maillard F."/>
            <person name="Morin E."/>
            <person name="Murat C."/>
            <person name="Nolan M."/>
            <person name="Ohm R."/>
            <person name="Pangilinan J."/>
            <person name="Pereira M."/>
            <person name="Perotto S."/>
            <person name="Peter M."/>
            <person name="Riley R."/>
            <person name="Sitrit Y."/>
            <person name="Stielow B."/>
            <person name="Szollosi G."/>
            <person name="Zifcakova L."/>
            <person name="Stursova M."/>
            <person name="Spatafora J.W."/>
            <person name="Tedersoo L."/>
            <person name="Vaario L.-M."/>
            <person name="Yamada A."/>
            <person name="Yan M."/>
            <person name="Wang P."/>
            <person name="Xu J."/>
            <person name="Bruns T."/>
            <person name="Baldrian P."/>
            <person name="Vilgalys R."/>
            <person name="Henrissat B."/>
            <person name="Grigoriev I.V."/>
            <person name="Hibbett D."/>
            <person name="Nagy L.G."/>
            <person name="Martin F.M."/>
        </authorList>
    </citation>
    <scope>NUCLEOTIDE SEQUENCE</scope>
    <source>
        <strain evidence="1">P2</strain>
    </source>
</reference>
<reference evidence="1" key="2">
    <citation type="journal article" date="2020" name="Nat. Commun.">
        <title>Large-scale genome sequencing of mycorrhizal fungi provides insights into the early evolution of symbiotic traits.</title>
        <authorList>
            <person name="Miyauchi S."/>
            <person name="Kiss E."/>
            <person name="Kuo A."/>
            <person name="Drula E."/>
            <person name="Kohler A."/>
            <person name="Sanchez-Garcia M."/>
            <person name="Morin E."/>
            <person name="Andreopoulos B."/>
            <person name="Barry K.W."/>
            <person name="Bonito G."/>
            <person name="Buee M."/>
            <person name="Carver A."/>
            <person name="Chen C."/>
            <person name="Cichocki N."/>
            <person name="Clum A."/>
            <person name="Culley D."/>
            <person name="Crous P.W."/>
            <person name="Fauchery L."/>
            <person name="Girlanda M."/>
            <person name="Hayes R.D."/>
            <person name="Keri Z."/>
            <person name="LaButti K."/>
            <person name="Lipzen A."/>
            <person name="Lombard V."/>
            <person name="Magnuson J."/>
            <person name="Maillard F."/>
            <person name="Murat C."/>
            <person name="Nolan M."/>
            <person name="Ohm R.A."/>
            <person name="Pangilinan J."/>
            <person name="Pereira M.F."/>
            <person name="Perotto S."/>
            <person name="Peter M."/>
            <person name="Pfister S."/>
            <person name="Riley R."/>
            <person name="Sitrit Y."/>
            <person name="Stielow J.B."/>
            <person name="Szollosi G."/>
            <person name="Zifcakova L."/>
            <person name="Stursova M."/>
            <person name="Spatafora J.W."/>
            <person name="Tedersoo L."/>
            <person name="Vaario L.M."/>
            <person name="Yamada A."/>
            <person name="Yan M."/>
            <person name="Wang P."/>
            <person name="Xu J."/>
            <person name="Bruns T."/>
            <person name="Baldrian P."/>
            <person name="Vilgalys R."/>
            <person name="Dunand C."/>
            <person name="Henrissat B."/>
            <person name="Grigoriev I.V."/>
            <person name="Hibbett D."/>
            <person name="Nagy L.G."/>
            <person name="Martin F.M."/>
        </authorList>
    </citation>
    <scope>NUCLEOTIDE SEQUENCE</scope>
    <source>
        <strain evidence="1">P2</strain>
    </source>
</reference>
<evidence type="ECO:0000313" key="2">
    <source>
        <dbReference type="Proteomes" id="UP000886501"/>
    </source>
</evidence>
<organism evidence="1 2">
    <name type="scientific">Thelephora ganbajun</name>
    <name type="common">Ganba fungus</name>
    <dbReference type="NCBI Taxonomy" id="370292"/>
    <lineage>
        <taxon>Eukaryota</taxon>
        <taxon>Fungi</taxon>
        <taxon>Dikarya</taxon>
        <taxon>Basidiomycota</taxon>
        <taxon>Agaricomycotina</taxon>
        <taxon>Agaricomycetes</taxon>
        <taxon>Thelephorales</taxon>
        <taxon>Thelephoraceae</taxon>
        <taxon>Thelephora</taxon>
    </lineage>
</organism>
<dbReference type="Proteomes" id="UP000886501">
    <property type="component" value="Unassembled WGS sequence"/>
</dbReference>
<name>A0ACB6ZCS0_THEGA</name>
<sequence length="452" mass="50533">MSTNKENAIWKEAIEAETSTFKENKGRRKAPFFKVLQGMPIAVDAFRYGKIPRVTAYFLTHAHSDHYTNLSSKWSNGPIYCSQETANLIIHMLNVDPKWVKPLPNDVPTTIPDTGGVQVTVIEANHCPGSSLFLFEGLQTTNAGDSSFISPFVGSSRAFRYLHCGDFRASPRHILHPCVKGKNLHHVYLDTTYLDPKYTFPPQPQVISACAELAQRLSTLYPQSKGSDDGAQASTVSYTAVASKSRGKVLIVIGTYSVGKERVVSAVAKRLGAKVYCDGRKAGILRCQSDPELIAMLTDNPREACVHVVPLSWISAERLKGYVDAWKDTFTTVVGLRPTGWTFSPPGGAGLVTDISSILAKTQSRQFTWQDLKQMKGSDVNLKLYAVPYSEHSSFFELTCFALSIEWEKMIATVNIGSEASRAKMNQWFERWKKERAKRKEPLVQYRDIDYW</sequence>
<keyword evidence="2" id="KW-1185">Reference proteome</keyword>
<proteinExistence type="predicted"/>
<comment type="caution">
    <text evidence="1">The sequence shown here is derived from an EMBL/GenBank/DDBJ whole genome shotgun (WGS) entry which is preliminary data.</text>
</comment>
<accession>A0ACB6ZCS0</accession>
<dbReference type="EMBL" id="MU118039">
    <property type="protein sequence ID" value="KAF9647190.1"/>
    <property type="molecule type" value="Genomic_DNA"/>
</dbReference>
<evidence type="ECO:0000313" key="1">
    <source>
        <dbReference type="EMBL" id="KAF9647190.1"/>
    </source>
</evidence>
<protein>
    <submittedName>
        <fullName evidence="1">DRMBL-domain-containing protein</fullName>
    </submittedName>
</protein>
<gene>
    <name evidence="1" type="ORF">BDM02DRAFT_3156258</name>
</gene>